<dbReference type="SUPFAM" id="SSF48264">
    <property type="entry name" value="Cytochrome P450"/>
    <property type="match status" value="1"/>
</dbReference>
<dbReference type="PANTHER" id="PTHR24305">
    <property type="entry name" value="CYTOCHROME P450"/>
    <property type="match status" value="1"/>
</dbReference>
<evidence type="ECO:0000313" key="9">
    <source>
        <dbReference type="Proteomes" id="UP000054771"/>
    </source>
</evidence>
<dbReference type="GO" id="GO:0004497">
    <property type="term" value="F:monooxygenase activity"/>
    <property type="evidence" value="ECO:0007669"/>
    <property type="project" value="UniProtKB-KW"/>
</dbReference>
<keyword evidence="4 7" id="KW-0560">Oxidoreductase</keyword>
<dbReference type="Pfam" id="PF00067">
    <property type="entry name" value="p450"/>
    <property type="match status" value="1"/>
</dbReference>
<evidence type="ECO:0000256" key="3">
    <source>
        <dbReference type="ARBA" id="ARBA00022723"/>
    </source>
</evidence>
<keyword evidence="3 6" id="KW-0479">Metal-binding</keyword>
<keyword evidence="5 6" id="KW-0408">Iron</keyword>
<dbReference type="STRING" id="454130.A0A0U5GB08"/>
<evidence type="ECO:0000256" key="1">
    <source>
        <dbReference type="ARBA" id="ARBA00001971"/>
    </source>
</evidence>
<comment type="cofactor">
    <cofactor evidence="1 6">
        <name>heme</name>
        <dbReference type="ChEBI" id="CHEBI:30413"/>
    </cofactor>
</comment>
<sequence>MALSFLAATATLLVAFYIYKFFSFLRFYRHARQSGFPVFVSPVFSKSIPWMILGPALQPVYKKYLPHWIFDRLDVCAHGWEFRNKRAYHDRLGDVFILVTPDECSVWIADPTLALSMLQRRNDFPQAPIVAKIMGFLGSNVFCANGDEWKRHRRMFASNLDERISRTVWTESKVQAQDMFKYIVNHPGNQTLDGLKSVAINVIGQAGFSQKEHWTPGLRARLGAATTGKAAYFETLSLITQMFLEAALLPTKFMKLPIMSRGLQLLGYHMERTPEYVQEVLNEERNATEKAGGSRSNFLSLLLQLSDEDRRSGQSQFSLSDDEISGSLFIFTTAGYETTANTMGYSVSFLAAYPQWQEWIREELQGLSEDPATWKYEEVFPKCRRTLALMLETLRLFPPVLHTTRAVLEPQELIDATGKTHLLMPPMDIYACQLSLHLDRRIWGDDADEFRPSRWIDEAGQLVTPEKGTYLPWSGGPRICPGMKMSQVEFVATMATLFRNGKCEPLPIDGVDSPELLRERLLGLTRDSVSKLALSMRNPDGVQLRWTAV</sequence>
<dbReference type="OrthoDB" id="1470350at2759"/>
<dbReference type="Proteomes" id="UP000054771">
    <property type="component" value="Unassembled WGS sequence"/>
</dbReference>
<keyword evidence="6 7" id="KW-0349">Heme</keyword>
<dbReference type="PROSITE" id="PS00086">
    <property type="entry name" value="CYTOCHROME_P450"/>
    <property type="match status" value="1"/>
</dbReference>
<dbReference type="GO" id="GO:0044550">
    <property type="term" value="P:secondary metabolite biosynthetic process"/>
    <property type="evidence" value="ECO:0007669"/>
    <property type="project" value="UniProtKB-ARBA"/>
</dbReference>
<evidence type="ECO:0000256" key="2">
    <source>
        <dbReference type="ARBA" id="ARBA00010617"/>
    </source>
</evidence>
<keyword evidence="7" id="KW-0503">Monooxygenase</keyword>
<dbReference type="Gene3D" id="1.10.630.10">
    <property type="entry name" value="Cytochrome P450"/>
    <property type="match status" value="1"/>
</dbReference>
<name>A0A0U5GB08_ASPCI</name>
<feature type="binding site" description="axial binding residue" evidence="6">
    <location>
        <position position="480"/>
    </location>
    <ligand>
        <name>heme</name>
        <dbReference type="ChEBI" id="CHEBI:30413"/>
    </ligand>
    <ligandPart>
        <name>Fe</name>
        <dbReference type="ChEBI" id="CHEBI:18248"/>
    </ligandPart>
</feature>
<evidence type="ECO:0000313" key="8">
    <source>
        <dbReference type="EMBL" id="CEL06879.1"/>
    </source>
</evidence>
<proteinExistence type="inferred from homology"/>
<evidence type="ECO:0008006" key="10">
    <source>
        <dbReference type="Google" id="ProtNLM"/>
    </source>
</evidence>
<evidence type="ECO:0000256" key="4">
    <source>
        <dbReference type="ARBA" id="ARBA00023002"/>
    </source>
</evidence>
<dbReference type="PANTHER" id="PTHR24305:SF166">
    <property type="entry name" value="CYTOCHROME P450 12A4, MITOCHONDRIAL-RELATED"/>
    <property type="match status" value="1"/>
</dbReference>
<dbReference type="InterPro" id="IPR001128">
    <property type="entry name" value="Cyt_P450"/>
</dbReference>
<dbReference type="GO" id="GO:0020037">
    <property type="term" value="F:heme binding"/>
    <property type="evidence" value="ECO:0007669"/>
    <property type="project" value="InterPro"/>
</dbReference>
<dbReference type="PRINTS" id="PR00463">
    <property type="entry name" value="EP450I"/>
</dbReference>
<dbReference type="InterPro" id="IPR017972">
    <property type="entry name" value="Cyt_P450_CS"/>
</dbReference>
<dbReference type="GO" id="GO:0016705">
    <property type="term" value="F:oxidoreductase activity, acting on paired donors, with incorporation or reduction of molecular oxygen"/>
    <property type="evidence" value="ECO:0007669"/>
    <property type="project" value="InterPro"/>
</dbReference>
<accession>A0A0U5GB08</accession>
<dbReference type="EMBL" id="CDMC01000008">
    <property type="protein sequence ID" value="CEL06879.1"/>
    <property type="molecule type" value="Genomic_DNA"/>
</dbReference>
<reference evidence="9" key="1">
    <citation type="journal article" date="2016" name="Genome Announc.">
        <title>Draft genome sequences of fungus Aspergillus calidoustus.</title>
        <authorList>
            <person name="Horn F."/>
            <person name="Linde J."/>
            <person name="Mattern D.J."/>
            <person name="Walther G."/>
            <person name="Guthke R."/>
            <person name="Scherlach K."/>
            <person name="Martin K."/>
            <person name="Brakhage A.A."/>
            <person name="Petzke L."/>
            <person name="Valiante V."/>
        </authorList>
    </citation>
    <scope>NUCLEOTIDE SEQUENCE [LARGE SCALE GENOMIC DNA]</scope>
    <source>
        <strain evidence="9">SF006504</strain>
    </source>
</reference>
<dbReference type="GO" id="GO:0005506">
    <property type="term" value="F:iron ion binding"/>
    <property type="evidence" value="ECO:0007669"/>
    <property type="project" value="InterPro"/>
</dbReference>
<dbReference type="AlphaFoldDB" id="A0A0U5GB08"/>
<gene>
    <name evidence="8" type="ORF">ASPCAL10049</name>
</gene>
<protein>
    <recommendedName>
        <fullName evidence="10">Cytochrome P450</fullName>
    </recommendedName>
</protein>
<dbReference type="InterPro" id="IPR002401">
    <property type="entry name" value="Cyt_P450_E_grp-I"/>
</dbReference>
<dbReference type="PRINTS" id="PR00385">
    <property type="entry name" value="P450"/>
</dbReference>
<dbReference type="OMA" id="PDECSLW"/>
<keyword evidence="9" id="KW-1185">Reference proteome</keyword>
<evidence type="ECO:0000256" key="5">
    <source>
        <dbReference type="ARBA" id="ARBA00023004"/>
    </source>
</evidence>
<dbReference type="CDD" id="cd11070">
    <property type="entry name" value="CYP56-like"/>
    <property type="match status" value="1"/>
</dbReference>
<evidence type="ECO:0000256" key="6">
    <source>
        <dbReference type="PIRSR" id="PIRSR602401-1"/>
    </source>
</evidence>
<organism evidence="8 9">
    <name type="scientific">Aspergillus calidoustus</name>
    <dbReference type="NCBI Taxonomy" id="454130"/>
    <lineage>
        <taxon>Eukaryota</taxon>
        <taxon>Fungi</taxon>
        <taxon>Dikarya</taxon>
        <taxon>Ascomycota</taxon>
        <taxon>Pezizomycotina</taxon>
        <taxon>Eurotiomycetes</taxon>
        <taxon>Eurotiomycetidae</taxon>
        <taxon>Eurotiales</taxon>
        <taxon>Aspergillaceae</taxon>
        <taxon>Aspergillus</taxon>
        <taxon>Aspergillus subgen. Nidulantes</taxon>
    </lineage>
</organism>
<dbReference type="InterPro" id="IPR036396">
    <property type="entry name" value="Cyt_P450_sf"/>
</dbReference>
<dbReference type="InterPro" id="IPR050121">
    <property type="entry name" value="Cytochrome_P450_monoxygenase"/>
</dbReference>
<comment type="similarity">
    <text evidence="2 7">Belongs to the cytochrome P450 family.</text>
</comment>
<evidence type="ECO:0000256" key="7">
    <source>
        <dbReference type="RuleBase" id="RU000461"/>
    </source>
</evidence>